<organism evidence="1">
    <name type="scientific">viral metagenome</name>
    <dbReference type="NCBI Taxonomy" id="1070528"/>
    <lineage>
        <taxon>unclassified sequences</taxon>
        <taxon>metagenomes</taxon>
        <taxon>organismal metagenomes</taxon>
    </lineage>
</organism>
<accession>A0A6C0EDH2</accession>
<proteinExistence type="predicted"/>
<dbReference type="EMBL" id="MN739796">
    <property type="protein sequence ID" value="QHT26520.1"/>
    <property type="molecule type" value="Genomic_DNA"/>
</dbReference>
<name>A0A6C0EDH2_9ZZZZ</name>
<reference evidence="1" key="1">
    <citation type="journal article" date="2020" name="Nature">
        <title>Giant virus diversity and host interactions through global metagenomics.</title>
        <authorList>
            <person name="Schulz F."/>
            <person name="Roux S."/>
            <person name="Paez-Espino D."/>
            <person name="Jungbluth S."/>
            <person name="Walsh D.A."/>
            <person name="Denef V.J."/>
            <person name="McMahon K.D."/>
            <person name="Konstantinidis K.T."/>
            <person name="Eloe-Fadrosh E.A."/>
            <person name="Kyrpides N.C."/>
            <person name="Woyke T."/>
        </authorList>
    </citation>
    <scope>NUCLEOTIDE SEQUENCE</scope>
    <source>
        <strain evidence="1">GVMAG-M-3300023179-27</strain>
    </source>
</reference>
<evidence type="ECO:0000313" key="1">
    <source>
        <dbReference type="EMBL" id="QHT26520.1"/>
    </source>
</evidence>
<dbReference type="AlphaFoldDB" id="A0A6C0EDH2"/>
<protein>
    <submittedName>
        <fullName evidence="1">Uncharacterized protein</fullName>
    </submittedName>
</protein>
<sequence length="32" mass="3636">MKDVRTRMLSLDASDLAGVMIMPIKEILTHYS</sequence>